<keyword evidence="8" id="KW-0378">Hydrolase</keyword>
<dbReference type="GO" id="GO:0006508">
    <property type="term" value="P:proteolysis"/>
    <property type="evidence" value="ECO:0007669"/>
    <property type="project" value="UniProtKB-KW"/>
</dbReference>
<feature type="domain" description="Peptidase M28" evidence="18">
    <location>
        <begin position="321"/>
        <end position="525"/>
    </location>
</feature>
<evidence type="ECO:0000256" key="6">
    <source>
        <dbReference type="ARBA" id="ARBA00022692"/>
    </source>
</evidence>
<comment type="catalytic activity">
    <reaction evidence="15">
        <text>Release of an unsubstituted, C-terminal glutamyl residue, typically from Ac-Asp-Glu or folylpoly-gamma-glutamates.</text>
        <dbReference type="EC" id="3.4.17.21"/>
    </reaction>
</comment>
<feature type="non-terminal residue" evidence="19">
    <location>
        <position position="615"/>
    </location>
</feature>
<dbReference type="InterPro" id="IPR007484">
    <property type="entry name" value="Peptidase_M28"/>
</dbReference>
<evidence type="ECO:0000256" key="9">
    <source>
        <dbReference type="ARBA" id="ARBA00022833"/>
    </source>
</evidence>
<keyword evidence="13" id="KW-0472">Membrane</keyword>
<dbReference type="OrthoDB" id="5841748at2759"/>
<dbReference type="CDD" id="cd08022">
    <property type="entry name" value="M28_PSMA_like"/>
    <property type="match status" value="1"/>
</dbReference>
<keyword evidence="20" id="KW-1185">Reference proteome</keyword>
<keyword evidence="7" id="KW-0479">Metal-binding</keyword>
<evidence type="ECO:0000256" key="4">
    <source>
        <dbReference type="ARBA" id="ARBA00022645"/>
    </source>
</evidence>
<dbReference type="AlphaFoldDB" id="A0A7R9BK39"/>
<evidence type="ECO:0000256" key="2">
    <source>
        <dbReference type="ARBA" id="ARBA00004606"/>
    </source>
</evidence>
<keyword evidence="6" id="KW-0812">Transmembrane</keyword>
<evidence type="ECO:0000259" key="18">
    <source>
        <dbReference type="Pfam" id="PF04389"/>
    </source>
</evidence>
<sequence>ILTEKPHLAGTPQDKEQADWVSSQWKLFGLDSVKTIPYNVLLSYPRMDKPNKIHVIDSSGSEIYSTKGRQDPLWAEEESSPLVRPNFNAYSQPGSPQGDLVYANYGRREDYDKLKELGISTEGKILLVKYGKIFRGNIVSFAEEFGAIGVVCFSDPADLAMQGRDFVYPFSVWMPGMAVESGTAQFAEQNGAVGVVLFSDPKDFAKQGRELVYPRTVFMPGMAVQSGTVWLADGDPITPFYPSIESAFREDQDKVGLPKIPVQPIGYDEAEELLKRMTGPDAPSDWQGDLSVTYKLGPGFSNNEKIKMEVYTENTMATTYNVVGILRGSVEPDRYVVLGNHRDAWILGSVDPSSGTAAMLELARAFGKLKEDQGWRPRRSIVFCSWGAEEYGLIGSVEWTEENAKMLSSGGVVYLNVDMALDGNFSMRALGAPIAYQSIFDAAKIVPNPNPEEISAGRSTVFDTWLHNNPSDYDPNLPRVRSVGSGSDYKGFMHNLGIPSVDVRYSYAADIGSYPLYHTLYESFNLVDLLMDQGFHYSKAVTQVWGELARSFADSAVIPFKVQDYARLMGQRFNELLAEQSTRATQLVEGLQSNPKGFSGSIQEPLHRCRIPRVD</sequence>
<dbReference type="EMBL" id="CAJPEX010000530">
    <property type="protein sequence ID" value="CAG0916173.1"/>
    <property type="molecule type" value="Genomic_DNA"/>
</dbReference>
<feature type="domain" description="PA" evidence="17">
    <location>
        <begin position="97"/>
        <end position="184"/>
    </location>
</feature>
<dbReference type="CDD" id="cd02121">
    <property type="entry name" value="PA_GCPII_like"/>
    <property type="match status" value="1"/>
</dbReference>
<proteinExistence type="inferred from homology"/>
<accession>A0A7R9BK39</accession>
<dbReference type="Gene3D" id="3.40.630.10">
    <property type="entry name" value="Zn peptidases"/>
    <property type="match status" value="1"/>
</dbReference>
<evidence type="ECO:0000256" key="7">
    <source>
        <dbReference type="ARBA" id="ARBA00022723"/>
    </source>
</evidence>
<keyword evidence="12" id="KW-0482">Metalloprotease</keyword>
<dbReference type="EC" id="3.4.17.21" evidence="16"/>
<dbReference type="FunFam" id="3.40.630.10:FF:000009">
    <property type="entry name" value="N-acetylated-alpha-linked acidic dipeptidase 2"/>
    <property type="match status" value="1"/>
</dbReference>
<dbReference type="Proteomes" id="UP000678499">
    <property type="component" value="Unassembled WGS sequence"/>
</dbReference>
<evidence type="ECO:0000256" key="12">
    <source>
        <dbReference type="ARBA" id="ARBA00023049"/>
    </source>
</evidence>
<feature type="non-terminal residue" evidence="19">
    <location>
        <position position="1"/>
    </location>
</feature>
<evidence type="ECO:0000313" key="20">
    <source>
        <dbReference type="Proteomes" id="UP000678499"/>
    </source>
</evidence>
<gene>
    <name evidence="19" type="ORF">NMOB1V02_LOCUS3800</name>
</gene>
<evidence type="ECO:0000256" key="15">
    <source>
        <dbReference type="ARBA" id="ARBA00052003"/>
    </source>
</evidence>
<evidence type="ECO:0000256" key="5">
    <source>
        <dbReference type="ARBA" id="ARBA00022670"/>
    </source>
</evidence>
<evidence type="ECO:0000256" key="3">
    <source>
        <dbReference type="ARBA" id="ARBA00005634"/>
    </source>
</evidence>
<name>A0A7R9BK39_9CRUS</name>
<dbReference type="SUPFAM" id="SSF53187">
    <property type="entry name" value="Zn-dependent exopeptidases"/>
    <property type="match status" value="1"/>
</dbReference>
<comment type="subcellular location">
    <subcellularLocation>
        <location evidence="2">Membrane</location>
        <topology evidence="2">Single-pass type II membrane protein</topology>
    </subcellularLocation>
</comment>
<evidence type="ECO:0000256" key="1">
    <source>
        <dbReference type="ARBA" id="ARBA00001947"/>
    </source>
</evidence>
<keyword evidence="4" id="KW-0121">Carboxypeptidase</keyword>
<protein>
    <recommendedName>
        <fullName evidence="16">glutamate carboxypeptidase II</fullName>
        <ecNumber evidence="16">3.4.17.21</ecNumber>
    </recommendedName>
</protein>
<evidence type="ECO:0000256" key="11">
    <source>
        <dbReference type="ARBA" id="ARBA00022989"/>
    </source>
</evidence>
<reference evidence="19" key="1">
    <citation type="submission" date="2020-11" db="EMBL/GenBank/DDBJ databases">
        <authorList>
            <person name="Tran Van P."/>
        </authorList>
    </citation>
    <scope>NUCLEOTIDE SEQUENCE</scope>
</reference>
<dbReference type="Pfam" id="PF04389">
    <property type="entry name" value="Peptidase_M28"/>
    <property type="match status" value="1"/>
</dbReference>
<dbReference type="SUPFAM" id="SSF52025">
    <property type="entry name" value="PA domain"/>
    <property type="match status" value="2"/>
</dbReference>
<dbReference type="InterPro" id="IPR039373">
    <property type="entry name" value="Peptidase_M28B"/>
</dbReference>
<dbReference type="PANTHER" id="PTHR10404:SF77">
    <property type="entry name" value="GLUTAMATE CARBOXYPEPTIDASE 2 HOMOLOG"/>
    <property type="match status" value="1"/>
</dbReference>
<comment type="cofactor">
    <cofactor evidence="1">
        <name>Zn(2+)</name>
        <dbReference type="ChEBI" id="CHEBI:29105"/>
    </cofactor>
</comment>
<dbReference type="EMBL" id="OA882567">
    <property type="protein sequence ID" value="CAD7276021.1"/>
    <property type="molecule type" value="Genomic_DNA"/>
</dbReference>
<dbReference type="GO" id="GO:0046872">
    <property type="term" value="F:metal ion binding"/>
    <property type="evidence" value="ECO:0007669"/>
    <property type="project" value="UniProtKB-KW"/>
</dbReference>
<dbReference type="PANTHER" id="PTHR10404">
    <property type="entry name" value="N-ACETYLATED-ALPHA-LINKED ACIDIC DIPEPTIDASE"/>
    <property type="match status" value="1"/>
</dbReference>
<dbReference type="Gene3D" id="3.50.30.30">
    <property type="match status" value="1"/>
</dbReference>
<evidence type="ECO:0000259" key="17">
    <source>
        <dbReference type="Pfam" id="PF02225"/>
    </source>
</evidence>
<evidence type="ECO:0000313" key="19">
    <source>
        <dbReference type="EMBL" id="CAD7276021.1"/>
    </source>
</evidence>
<dbReference type="GO" id="GO:0004181">
    <property type="term" value="F:metallocarboxypeptidase activity"/>
    <property type="evidence" value="ECO:0007669"/>
    <property type="project" value="UniProtKB-EC"/>
</dbReference>
<dbReference type="InterPro" id="IPR003137">
    <property type="entry name" value="PA_domain"/>
</dbReference>
<evidence type="ECO:0000256" key="13">
    <source>
        <dbReference type="ARBA" id="ARBA00023136"/>
    </source>
</evidence>
<dbReference type="InterPro" id="IPR046450">
    <property type="entry name" value="PA_dom_sf"/>
</dbReference>
<dbReference type="GO" id="GO:0016020">
    <property type="term" value="C:membrane"/>
    <property type="evidence" value="ECO:0007669"/>
    <property type="project" value="UniProtKB-SubCell"/>
</dbReference>
<dbReference type="Pfam" id="PF02225">
    <property type="entry name" value="PA"/>
    <property type="match status" value="1"/>
</dbReference>
<evidence type="ECO:0000256" key="8">
    <source>
        <dbReference type="ARBA" id="ARBA00022801"/>
    </source>
</evidence>
<evidence type="ECO:0000256" key="16">
    <source>
        <dbReference type="ARBA" id="ARBA00066561"/>
    </source>
</evidence>
<keyword evidence="10" id="KW-0735">Signal-anchor</keyword>
<keyword evidence="14" id="KW-0325">Glycoprotein</keyword>
<comment type="similarity">
    <text evidence="3">Belongs to the peptidase M28 family. M28B subfamily.</text>
</comment>
<keyword evidence="11" id="KW-1133">Transmembrane helix</keyword>
<keyword evidence="9" id="KW-0862">Zinc</keyword>
<evidence type="ECO:0000256" key="14">
    <source>
        <dbReference type="ARBA" id="ARBA00023180"/>
    </source>
</evidence>
<evidence type="ECO:0000256" key="10">
    <source>
        <dbReference type="ARBA" id="ARBA00022968"/>
    </source>
</evidence>
<keyword evidence="5" id="KW-0645">Protease</keyword>
<organism evidence="19">
    <name type="scientific">Notodromas monacha</name>
    <dbReference type="NCBI Taxonomy" id="399045"/>
    <lineage>
        <taxon>Eukaryota</taxon>
        <taxon>Metazoa</taxon>
        <taxon>Ecdysozoa</taxon>
        <taxon>Arthropoda</taxon>
        <taxon>Crustacea</taxon>
        <taxon>Oligostraca</taxon>
        <taxon>Ostracoda</taxon>
        <taxon>Podocopa</taxon>
        <taxon>Podocopida</taxon>
        <taxon>Cypridocopina</taxon>
        <taxon>Cypridoidea</taxon>
        <taxon>Cyprididae</taxon>
        <taxon>Notodromas</taxon>
    </lineage>
</organism>